<evidence type="ECO:0000313" key="10">
    <source>
        <dbReference type="Proteomes" id="UP000705867"/>
    </source>
</evidence>
<dbReference type="GO" id="GO:1990281">
    <property type="term" value="C:efflux pump complex"/>
    <property type="evidence" value="ECO:0007669"/>
    <property type="project" value="TreeGrafter"/>
</dbReference>
<feature type="chain" id="PRO_5037820781" evidence="8">
    <location>
        <begin position="28"/>
        <end position="447"/>
    </location>
</feature>
<keyword evidence="5" id="KW-0812">Transmembrane</keyword>
<evidence type="ECO:0000256" key="2">
    <source>
        <dbReference type="ARBA" id="ARBA00007613"/>
    </source>
</evidence>
<comment type="subcellular location">
    <subcellularLocation>
        <location evidence="1">Cell outer membrane</location>
    </subcellularLocation>
</comment>
<dbReference type="Proteomes" id="UP000705867">
    <property type="component" value="Unassembled WGS sequence"/>
</dbReference>
<comment type="similarity">
    <text evidence="2">Belongs to the outer membrane factor (OMF) (TC 1.B.17) family.</text>
</comment>
<reference evidence="9" key="2">
    <citation type="submission" date="2021-08" db="EMBL/GenBank/DDBJ databases">
        <authorList>
            <person name="Dalcin Martins P."/>
        </authorList>
    </citation>
    <scope>NUCLEOTIDE SEQUENCE</scope>
    <source>
        <strain evidence="9">MAG_39</strain>
    </source>
</reference>
<dbReference type="InterPro" id="IPR003423">
    <property type="entry name" value="OMP_efflux"/>
</dbReference>
<evidence type="ECO:0000256" key="4">
    <source>
        <dbReference type="ARBA" id="ARBA00022452"/>
    </source>
</evidence>
<dbReference type="PANTHER" id="PTHR30026:SF20">
    <property type="entry name" value="OUTER MEMBRANE PROTEIN TOLC"/>
    <property type="match status" value="1"/>
</dbReference>
<sequence>MSGSHKHACAVLLSFLLAGGHAGTADALTLTEGVKIATESNRLIRIVRRERDVAAAEAQIARARFLPEVNASLSHASLAYQPGALYASQAVRTTERRFISYGIDMRQLLLDFGARASLFEASQAAIESAGFSVERTRNLVALDFILAYLDLLEAGKGERVALREVERLESHLKTAQSLYAEGVITRNDLLQAEVRLSDARQRLLSVRNLKEVSASRVNNILSRPLRSEVHPEEAVADLPRVPGLDEAGEIAESRRPELKIIDREVRINEMEESARTTEYYPKVFADASYRFTENRYQLHEDNWSLVLGLTVNLFSGGSTRAEIAKIRYRREQLLEQRRRLADDIRLEVEKNFFDMRNAEEKLRVARDAIGQAEENLTINRLRYEEGLGTATDVLDAITLLAAAETNHYRAQYELQRAYAGLLYAMGADLAVEYREPQGGNGKEPERE</sequence>
<dbReference type="Pfam" id="PF02321">
    <property type="entry name" value="OEP"/>
    <property type="match status" value="2"/>
</dbReference>
<protein>
    <submittedName>
        <fullName evidence="9">TolC family protein</fullName>
    </submittedName>
</protein>
<keyword evidence="8" id="KW-0732">Signal</keyword>
<keyword evidence="6" id="KW-0472">Membrane</keyword>
<evidence type="ECO:0000256" key="1">
    <source>
        <dbReference type="ARBA" id="ARBA00004442"/>
    </source>
</evidence>
<dbReference type="EMBL" id="JAIOIV010000034">
    <property type="protein sequence ID" value="MBZ0155516.1"/>
    <property type="molecule type" value="Genomic_DNA"/>
</dbReference>
<dbReference type="Gene3D" id="1.20.1600.10">
    <property type="entry name" value="Outer membrane efflux proteins (OEP)"/>
    <property type="match status" value="1"/>
</dbReference>
<keyword evidence="3" id="KW-0813">Transport</keyword>
<reference evidence="9" key="1">
    <citation type="journal article" date="2021" name="bioRxiv">
        <title>Unraveling nitrogen, sulfur and carbon metabolic pathways and microbial community transcriptional responses to substrate deprivation and toxicity stresses in a bioreactor mimicking anoxic brackish coastal sediment conditions.</title>
        <authorList>
            <person name="Martins P.D."/>
            <person name="Echeveste M.J."/>
            <person name="Arshad A."/>
            <person name="Kurth J."/>
            <person name="Ouboter H."/>
            <person name="Jetten M.S.M."/>
            <person name="Welte C.U."/>
        </authorList>
    </citation>
    <scope>NUCLEOTIDE SEQUENCE</scope>
    <source>
        <strain evidence="9">MAG_39</strain>
    </source>
</reference>
<dbReference type="InterPro" id="IPR051906">
    <property type="entry name" value="TolC-like"/>
</dbReference>
<evidence type="ECO:0000256" key="7">
    <source>
        <dbReference type="ARBA" id="ARBA00023237"/>
    </source>
</evidence>
<name>A0A953J3D3_9BACT</name>
<proteinExistence type="inferred from homology"/>
<evidence type="ECO:0000313" key="9">
    <source>
        <dbReference type="EMBL" id="MBZ0155516.1"/>
    </source>
</evidence>
<evidence type="ECO:0000256" key="8">
    <source>
        <dbReference type="SAM" id="SignalP"/>
    </source>
</evidence>
<dbReference type="PANTHER" id="PTHR30026">
    <property type="entry name" value="OUTER MEMBRANE PROTEIN TOLC"/>
    <property type="match status" value="1"/>
</dbReference>
<evidence type="ECO:0000256" key="3">
    <source>
        <dbReference type="ARBA" id="ARBA00022448"/>
    </source>
</evidence>
<dbReference type="AlphaFoldDB" id="A0A953J3D3"/>
<dbReference type="GO" id="GO:0015288">
    <property type="term" value="F:porin activity"/>
    <property type="evidence" value="ECO:0007669"/>
    <property type="project" value="TreeGrafter"/>
</dbReference>
<evidence type="ECO:0000256" key="6">
    <source>
        <dbReference type="ARBA" id="ARBA00023136"/>
    </source>
</evidence>
<keyword evidence="7" id="KW-0998">Cell outer membrane</keyword>
<comment type="caution">
    <text evidence="9">The sequence shown here is derived from an EMBL/GenBank/DDBJ whole genome shotgun (WGS) entry which is preliminary data.</text>
</comment>
<dbReference type="GO" id="GO:0009279">
    <property type="term" value="C:cell outer membrane"/>
    <property type="evidence" value="ECO:0007669"/>
    <property type="project" value="UniProtKB-SubCell"/>
</dbReference>
<accession>A0A953J3D3</accession>
<gene>
    <name evidence="9" type="ORF">K8I29_04770</name>
</gene>
<keyword evidence="4" id="KW-1134">Transmembrane beta strand</keyword>
<feature type="signal peptide" evidence="8">
    <location>
        <begin position="1"/>
        <end position="27"/>
    </location>
</feature>
<evidence type="ECO:0000256" key="5">
    <source>
        <dbReference type="ARBA" id="ARBA00022692"/>
    </source>
</evidence>
<dbReference type="SUPFAM" id="SSF56954">
    <property type="entry name" value="Outer membrane efflux proteins (OEP)"/>
    <property type="match status" value="1"/>
</dbReference>
<dbReference type="GO" id="GO:0015562">
    <property type="term" value="F:efflux transmembrane transporter activity"/>
    <property type="evidence" value="ECO:0007669"/>
    <property type="project" value="InterPro"/>
</dbReference>
<organism evidence="9 10">
    <name type="scientific">Candidatus Nitrobium versatile</name>
    <dbReference type="NCBI Taxonomy" id="2884831"/>
    <lineage>
        <taxon>Bacteria</taxon>
        <taxon>Pseudomonadati</taxon>
        <taxon>Nitrospirota</taxon>
        <taxon>Nitrospiria</taxon>
        <taxon>Nitrospirales</taxon>
        <taxon>Nitrospiraceae</taxon>
        <taxon>Candidatus Nitrobium</taxon>
    </lineage>
</organism>